<feature type="transmembrane region" description="Helical" evidence="2">
    <location>
        <begin position="201"/>
        <end position="225"/>
    </location>
</feature>
<feature type="transmembrane region" description="Helical" evidence="2">
    <location>
        <begin position="162"/>
        <end position="189"/>
    </location>
</feature>
<feature type="transmembrane region" description="Helical" evidence="2">
    <location>
        <begin position="393"/>
        <end position="413"/>
    </location>
</feature>
<comment type="caution">
    <text evidence="3">The sequence shown here is derived from an EMBL/GenBank/DDBJ whole genome shotgun (WGS) entry which is preliminary data.</text>
</comment>
<dbReference type="Proteomes" id="UP000590225">
    <property type="component" value="Unassembled WGS sequence"/>
</dbReference>
<protein>
    <recommendedName>
        <fullName evidence="5">PEGA domain-containing protein</fullName>
    </recommendedName>
</protein>
<feature type="transmembrane region" description="Helical" evidence="2">
    <location>
        <begin position="123"/>
        <end position="150"/>
    </location>
</feature>
<feature type="compositionally biased region" description="Low complexity" evidence="1">
    <location>
        <begin position="456"/>
        <end position="478"/>
    </location>
</feature>
<evidence type="ECO:0000313" key="4">
    <source>
        <dbReference type="Proteomes" id="UP000590225"/>
    </source>
</evidence>
<evidence type="ECO:0000256" key="2">
    <source>
        <dbReference type="SAM" id="Phobius"/>
    </source>
</evidence>
<feature type="transmembrane region" description="Helical" evidence="2">
    <location>
        <begin position="498"/>
        <end position="518"/>
    </location>
</feature>
<dbReference type="RefSeq" id="WP_182516705.1">
    <property type="nucleotide sequence ID" value="NZ_JACGXP010000005.1"/>
</dbReference>
<reference evidence="3 4" key="1">
    <citation type="submission" date="2020-07" db="EMBL/GenBank/DDBJ databases">
        <title>Above-ground endophytic microbial communities from plants in different locations in the United States.</title>
        <authorList>
            <person name="Frank C."/>
        </authorList>
    </citation>
    <scope>NUCLEOTIDE SEQUENCE [LARGE SCALE GENOMIC DNA]</scope>
    <source>
        <strain evidence="3 4">WPL5_2</strain>
    </source>
</reference>
<gene>
    <name evidence="3" type="ORF">FHW23_002901</name>
</gene>
<evidence type="ECO:0000313" key="3">
    <source>
        <dbReference type="EMBL" id="MBA8991623.1"/>
    </source>
</evidence>
<keyword evidence="2" id="KW-0812">Transmembrane</keyword>
<dbReference type="AlphaFoldDB" id="A0AAW3TCB5"/>
<feature type="transmembrane region" description="Helical" evidence="2">
    <location>
        <begin position="31"/>
        <end position="61"/>
    </location>
</feature>
<evidence type="ECO:0000256" key="1">
    <source>
        <dbReference type="SAM" id="MobiDB-lite"/>
    </source>
</evidence>
<feature type="transmembrane region" description="Helical" evidence="2">
    <location>
        <begin position="275"/>
        <end position="296"/>
    </location>
</feature>
<proteinExistence type="predicted"/>
<evidence type="ECO:0008006" key="5">
    <source>
        <dbReference type="Google" id="ProtNLM"/>
    </source>
</evidence>
<organism evidence="3 4">
    <name type="scientific">Curtobacterium pusillum</name>
    <dbReference type="NCBI Taxonomy" id="69373"/>
    <lineage>
        <taxon>Bacteria</taxon>
        <taxon>Bacillati</taxon>
        <taxon>Actinomycetota</taxon>
        <taxon>Actinomycetes</taxon>
        <taxon>Micrococcales</taxon>
        <taxon>Microbacteriaceae</taxon>
        <taxon>Curtobacterium</taxon>
    </lineage>
</organism>
<sequence length="809" mass="81371">MSDQPPVPPVPPVPATDPFGRLLRSIPGRDWLAAVIAAIGGWVAAYVVAGLSLLLTVAVAAAGGSGSSTGSIGSTGPLSGSGLGGAAPDVQDLLSGVSVLLGAPAQLVALADLGRLHLSGSAALFGVSGSAVLGVVPAVVLAAQVVIAVVLTRRIRTRELGLVQLVVTAVLSGVVLAAVTTLTGLVLAIRFPDVPGVSIDPVHAVGLGSVLGSFVIGTLSALLARPSGLVRGNVTLARALGTARIAASQLGVLVVVLVLVTIVVALIARPEWGAAIPLLVGNLAMAFTAFGFLGGIGTSDLGSGGSTTSAFGGPGAWVWLVVLFVLVTAFAAGLALAVRRNDRARTTLDWVVTPLVWLLGGVVVFVLGTGVIAYQATGTGVVGGSGSVGVTPWTPLVFALWGGAVEAVARYVAPGLLPRVGGRTVLVAARLVGTDPRPAAPVPAWSAAPGVVPGAPAAPSGPAATPGAPAWGQAAGAQSFPGSGTPAPAPMSPRAKKVLVRSLIAGGAVVVVVIAGAVTTSVLRSNVWGPAPTVRSYVDAIARGDAAGAERLSEVPPDASMLDSTVLKSAADRPKDVRVGRVTTSGDSALATVTYTQGGKNRSGQVTLRRTGTTFLVKDEWRVTRPLADTVSVTASDALEGAPVTVGGKKVGEISDGAFRSLAYPGTYDVRVGGSKYFTGGTKTVSVGGATSSYVDFQPKATKQLTIDAEAYVTDLIESCAAKTDVDALSGCPWYSPYDADGPVEYQVKTMPKLTVDVSGSGTISVESTEDGVIGYDYTSFFGDSGHAEDDFDVYEYLEVQDGTLVSAY</sequence>
<keyword evidence="2" id="KW-0472">Membrane</keyword>
<accession>A0AAW3TCB5</accession>
<feature type="transmembrane region" description="Helical" evidence="2">
    <location>
        <begin position="316"/>
        <end position="338"/>
    </location>
</feature>
<feature type="transmembrane region" description="Helical" evidence="2">
    <location>
        <begin position="350"/>
        <end position="373"/>
    </location>
</feature>
<feature type="region of interest" description="Disordered" evidence="1">
    <location>
        <begin position="456"/>
        <end position="492"/>
    </location>
</feature>
<keyword evidence="2" id="KW-1133">Transmembrane helix</keyword>
<dbReference type="EMBL" id="JACGXP010000005">
    <property type="protein sequence ID" value="MBA8991623.1"/>
    <property type="molecule type" value="Genomic_DNA"/>
</dbReference>
<feature type="transmembrane region" description="Helical" evidence="2">
    <location>
        <begin position="245"/>
        <end position="268"/>
    </location>
</feature>
<name>A0AAW3TCB5_9MICO</name>